<sequence>MFGAGCAAYFSLSSEPATIVLIISGLLFAGSAAVMWQRRNLLGERTFYAVLFTLFFVSGFLFSAARTHMIEPNRLSRALDRVMVEGWVVETSRSATGRERLLIQIHAISGMSPDELPSQVRISQRKNGGFYPGRFIRCYANIGPPPAPALSGEYDFARDAFFSRIDGIGYTFGQCAPGAMQEPNELLLTSRNHANAFRQSLASFINEKAGRGGGLAAALMTGNRSYLSVEDEETLRSAGMAHLLAISGLHMGLAGGAFYFLFFRALALIEPLSARFPVQKIAAVAALTSVTGYLIVSGASVSAQRAYVMVAIAFLALLFDKPALSFQTLAVAVFAVLLLTPWAVISPGFQMSFLAAGSLIRVFAVSPDHKAGHKQNPIVGFLKPIILTSVVAGMATAPFAIFHFSRVATWGIPANFIIMPLFTLVSVPLAVMSVVFMPFGLGEIPLAALGLSLEWVLKLARFFADDSAAGGLFVMKPFTALSLVTITFGMLVLIIHGWQGIKLAAVLALTGAGIWMAQDRTQVIFSPTGHILTRTEPSNELVVYEFKGAGLKPLSFIDYPEIRCDQICQFDSYDRAFFAERSSISQDETVLVLKTLNGDKPVRLASAAHIRIDHDKLIIKKAAPNRCRPWSNDWPVCRR</sequence>
<evidence type="ECO:0000259" key="8">
    <source>
        <dbReference type="Pfam" id="PF13567"/>
    </source>
</evidence>
<evidence type="ECO:0000313" key="9">
    <source>
        <dbReference type="EMBL" id="MFC6199968.1"/>
    </source>
</evidence>
<dbReference type="EMBL" id="JBHSSW010000066">
    <property type="protein sequence ID" value="MFC6199968.1"/>
    <property type="molecule type" value="Genomic_DNA"/>
</dbReference>
<feature type="transmembrane region" description="Helical" evidence="6">
    <location>
        <begin position="326"/>
        <end position="345"/>
    </location>
</feature>
<keyword evidence="10" id="KW-1185">Reference proteome</keyword>
<feature type="transmembrane region" description="Helical" evidence="6">
    <location>
        <begin position="47"/>
        <end position="65"/>
    </location>
</feature>
<keyword evidence="2" id="KW-1003">Cell membrane</keyword>
<reference evidence="10" key="1">
    <citation type="journal article" date="2019" name="Int. J. Syst. Evol. Microbiol.">
        <title>The Global Catalogue of Microorganisms (GCM) 10K type strain sequencing project: providing services to taxonomists for standard genome sequencing and annotation.</title>
        <authorList>
            <consortium name="The Broad Institute Genomics Platform"/>
            <consortium name="The Broad Institute Genome Sequencing Center for Infectious Disease"/>
            <person name="Wu L."/>
            <person name="Ma J."/>
        </authorList>
    </citation>
    <scope>NUCLEOTIDE SEQUENCE [LARGE SCALE GENOMIC DNA]</scope>
    <source>
        <strain evidence="10">CGMCC-1.15741</strain>
    </source>
</reference>
<dbReference type="Pfam" id="PF03772">
    <property type="entry name" value="Competence"/>
    <property type="match status" value="1"/>
</dbReference>
<evidence type="ECO:0000256" key="6">
    <source>
        <dbReference type="SAM" id="Phobius"/>
    </source>
</evidence>
<dbReference type="PANTHER" id="PTHR30619">
    <property type="entry name" value="DNA INTERNALIZATION/COMPETENCE PROTEIN COMEC/REC2"/>
    <property type="match status" value="1"/>
</dbReference>
<evidence type="ECO:0000256" key="2">
    <source>
        <dbReference type="ARBA" id="ARBA00022475"/>
    </source>
</evidence>
<feature type="transmembrane region" description="Helical" evidence="6">
    <location>
        <begin position="416"/>
        <end position="438"/>
    </location>
</feature>
<feature type="domain" description="DUF4131" evidence="8">
    <location>
        <begin position="20"/>
        <end position="171"/>
    </location>
</feature>
<evidence type="ECO:0000256" key="4">
    <source>
        <dbReference type="ARBA" id="ARBA00022989"/>
    </source>
</evidence>
<evidence type="ECO:0000256" key="1">
    <source>
        <dbReference type="ARBA" id="ARBA00004651"/>
    </source>
</evidence>
<dbReference type="InterPro" id="IPR025405">
    <property type="entry name" value="DUF4131"/>
</dbReference>
<gene>
    <name evidence="9" type="ORF">ACFQDM_17985</name>
</gene>
<dbReference type="InterPro" id="IPR004477">
    <property type="entry name" value="ComEC_N"/>
</dbReference>
<feature type="transmembrane region" description="Helical" evidence="6">
    <location>
        <begin position="243"/>
        <end position="266"/>
    </location>
</feature>
<dbReference type="Pfam" id="PF13567">
    <property type="entry name" value="DUF4131"/>
    <property type="match status" value="1"/>
</dbReference>
<feature type="transmembrane region" description="Helical" evidence="6">
    <location>
        <begin position="278"/>
        <end position="296"/>
    </location>
</feature>
<feature type="transmembrane region" description="Helical" evidence="6">
    <location>
        <begin position="17"/>
        <end position="35"/>
    </location>
</feature>
<feature type="transmembrane region" description="Helical" evidence="6">
    <location>
        <begin position="472"/>
        <end position="495"/>
    </location>
</feature>
<evidence type="ECO:0000256" key="3">
    <source>
        <dbReference type="ARBA" id="ARBA00022692"/>
    </source>
</evidence>
<evidence type="ECO:0000259" key="7">
    <source>
        <dbReference type="Pfam" id="PF03772"/>
    </source>
</evidence>
<feature type="transmembrane region" description="Helical" evidence="6">
    <location>
        <begin position="444"/>
        <end position="460"/>
    </location>
</feature>
<dbReference type="PANTHER" id="PTHR30619:SF7">
    <property type="entry name" value="BETA-LACTAMASE DOMAIN PROTEIN"/>
    <property type="match status" value="1"/>
</dbReference>
<name>A0ABW1SFA8_9PROT</name>
<evidence type="ECO:0000256" key="5">
    <source>
        <dbReference type="ARBA" id="ARBA00023136"/>
    </source>
</evidence>
<dbReference type="Proteomes" id="UP001596303">
    <property type="component" value="Unassembled WGS sequence"/>
</dbReference>
<evidence type="ECO:0000313" key="10">
    <source>
        <dbReference type="Proteomes" id="UP001596303"/>
    </source>
</evidence>
<dbReference type="RefSeq" id="WP_377382501.1">
    <property type="nucleotide sequence ID" value="NZ_JBHSSW010000066.1"/>
</dbReference>
<keyword evidence="5 6" id="KW-0472">Membrane</keyword>
<protein>
    <submittedName>
        <fullName evidence="9">ComEC/Rec2 family competence protein</fullName>
    </submittedName>
</protein>
<proteinExistence type="predicted"/>
<feature type="transmembrane region" description="Helical" evidence="6">
    <location>
        <begin position="385"/>
        <end position="404"/>
    </location>
</feature>
<dbReference type="InterPro" id="IPR052159">
    <property type="entry name" value="Competence_DNA_uptake"/>
</dbReference>
<accession>A0ABW1SFA8</accession>
<comment type="caution">
    <text evidence="9">The sequence shown here is derived from an EMBL/GenBank/DDBJ whole genome shotgun (WGS) entry which is preliminary data.</text>
</comment>
<keyword evidence="3 6" id="KW-0812">Transmembrane</keyword>
<dbReference type="NCBIfam" id="TIGR00360">
    <property type="entry name" value="ComEC_N-term"/>
    <property type="match status" value="1"/>
</dbReference>
<comment type="subcellular location">
    <subcellularLocation>
        <location evidence="1">Cell membrane</location>
        <topology evidence="1">Multi-pass membrane protein</topology>
    </subcellularLocation>
</comment>
<feature type="domain" description="ComEC/Rec2-related protein" evidence="7">
    <location>
        <begin position="219"/>
        <end position="494"/>
    </location>
</feature>
<organism evidence="9 10">
    <name type="scientific">Ponticaulis profundi</name>
    <dbReference type="NCBI Taxonomy" id="2665222"/>
    <lineage>
        <taxon>Bacteria</taxon>
        <taxon>Pseudomonadati</taxon>
        <taxon>Pseudomonadota</taxon>
        <taxon>Alphaproteobacteria</taxon>
        <taxon>Hyphomonadales</taxon>
        <taxon>Hyphomonadaceae</taxon>
        <taxon>Ponticaulis</taxon>
    </lineage>
</organism>
<keyword evidence="4 6" id="KW-1133">Transmembrane helix</keyword>